<sequence>MFVKIEMNNTTHYINKNNILRIEAVGNNKPTIYFIDGKVMSIDLNKTMVEDLFL</sequence>
<protein>
    <submittedName>
        <fullName evidence="1">Uncharacterized protein</fullName>
    </submittedName>
</protein>
<dbReference type="AlphaFoldDB" id="A0A1H1KUH5"/>
<dbReference type="EMBL" id="LT629745">
    <property type="protein sequence ID" value="SDR65954.1"/>
    <property type="molecule type" value="Genomic_DNA"/>
</dbReference>
<accession>A0A1H1KUH5</accession>
<name>A0A1H1KUH5_9FLAO</name>
<keyword evidence="2" id="KW-1185">Reference proteome</keyword>
<evidence type="ECO:0000313" key="1">
    <source>
        <dbReference type="EMBL" id="SDR65954.1"/>
    </source>
</evidence>
<evidence type="ECO:0000313" key="2">
    <source>
        <dbReference type="Proteomes" id="UP000198858"/>
    </source>
</evidence>
<reference evidence="1 2" key="1">
    <citation type="submission" date="2016-10" db="EMBL/GenBank/DDBJ databases">
        <authorList>
            <person name="Varghese N."/>
            <person name="Submissions S."/>
        </authorList>
    </citation>
    <scope>NUCLEOTIDE SEQUENCE [LARGE SCALE GENOMIC DNA]</scope>
    <source>
        <strain evidence="1 2">Mar_2010_102</strain>
    </source>
</reference>
<organism evidence="1 2">
    <name type="scientific">Christiangramia echinicola</name>
    <dbReference type="NCBI Taxonomy" id="279359"/>
    <lineage>
        <taxon>Bacteria</taxon>
        <taxon>Pseudomonadati</taxon>
        <taxon>Bacteroidota</taxon>
        <taxon>Flavobacteriia</taxon>
        <taxon>Flavobacteriales</taxon>
        <taxon>Flavobacteriaceae</taxon>
        <taxon>Christiangramia</taxon>
    </lineage>
</organism>
<proteinExistence type="predicted"/>
<gene>
    <name evidence="1" type="ORF">SAMN04488552_0218</name>
</gene>
<dbReference type="Proteomes" id="UP000198858">
    <property type="component" value="Chromosome I"/>
</dbReference>